<comment type="caution">
    <text evidence="3">The sequence shown here is derived from an EMBL/GenBank/DDBJ whole genome shotgun (WGS) entry which is preliminary data.</text>
</comment>
<evidence type="ECO:0000256" key="1">
    <source>
        <dbReference type="SAM" id="MobiDB-lite"/>
    </source>
</evidence>
<reference evidence="3 4" key="1">
    <citation type="submission" date="2018-08" db="EMBL/GenBank/DDBJ databases">
        <title>Recombination of ecologically and evolutionarily significant loci maintains genetic cohesion in the Pseudomonas syringae species complex.</title>
        <authorList>
            <person name="Dillon M."/>
            <person name="Thakur S."/>
            <person name="Almeida R.N.D."/>
            <person name="Weir B.S."/>
            <person name="Guttman D.S."/>
        </authorList>
    </citation>
    <scope>NUCLEOTIDE SEQUENCE [LARGE SCALE GENOMIC DNA]</scope>
    <source>
        <strain evidence="3 4">ICMP 4525</strain>
    </source>
</reference>
<dbReference type="Proteomes" id="UP000271531">
    <property type="component" value="Unassembled WGS sequence"/>
</dbReference>
<feature type="compositionally biased region" description="Basic and acidic residues" evidence="1">
    <location>
        <begin position="144"/>
        <end position="154"/>
    </location>
</feature>
<feature type="region of interest" description="Disordered" evidence="1">
    <location>
        <begin position="129"/>
        <end position="154"/>
    </location>
</feature>
<organism evidence="3 4">
    <name type="scientific">Pseudomonas amygdali pv. tabaci</name>
    <name type="common">Pseudomonas syringae pv. tabaci</name>
    <dbReference type="NCBI Taxonomy" id="322"/>
    <lineage>
        <taxon>Bacteria</taxon>
        <taxon>Pseudomonadati</taxon>
        <taxon>Pseudomonadota</taxon>
        <taxon>Gammaproteobacteria</taxon>
        <taxon>Pseudomonadales</taxon>
        <taxon>Pseudomonadaceae</taxon>
        <taxon>Pseudomonas</taxon>
        <taxon>Pseudomonas amygdali</taxon>
    </lineage>
</organism>
<protein>
    <recommendedName>
        <fullName evidence="2">DUF4427 domain-containing protein</fullName>
    </recommendedName>
</protein>
<name>A0A3M6HY89_PSEAJ</name>
<sequence length="388" mass="43078">MRKRSALQMAPRMAHFFRDIDLTGKSCPELVPDSFPLSCRNDDEQCTGGILLRLAVRHDHLWATYGIRDGQRTIRSTQPAVCFSRLDLGELIALRDGLCTESAGASLFALTLPISSALRGGISLVTGEAGLPEDQGGGNISDPQGRKSANDEPFQRGDRAEWRWHYSGNYLKCMQRIELEGLEGNPIPGLRLSEKKWAGIGVVVPDLATARNVQYDILTLIDKGVVSATHFDHILVCDQLPESLDGLDEDGVQAAFARACFDFKSCMEIPALEASLAELDFSSRLQVLEWSTPQKPVHESGGCWLWFEDSRHRYVRSLVAIGRVKVNSLGRYLAPLVELSPYRDLRQRQEMAEEVARDLQKRFGVRSSYFSVLGSMCPDDAPSFSGKC</sequence>
<proteinExistence type="predicted"/>
<gene>
    <name evidence="3" type="ORF">ALP03_00044</name>
</gene>
<evidence type="ECO:0000313" key="3">
    <source>
        <dbReference type="EMBL" id="RMW09891.1"/>
    </source>
</evidence>
<evidence type="ECO:0000259" key="2">
    <source>
        <dbReference type="Pfam" id="PF14468"/>
    </source>
</evidence>
<accession>A0A3M6HY89</accession>
<evidence type="ECO:0000313" key="4">
    <source>
        <dbReference type="Proteomes" id="UP000271531"/>
    </source>
</evidence>
<dbReference type="Pfam" id="PF14468">
    <property type="entry name" value="DUF4427"/>
    <property type="match status" value="1"/>
</dbReference>
<dbReference type="AlphaFoldDB" id="A0A3M6HY89"/>
<dbReference type="EMBL" id="RBVA01000133">
    <property type="protein sequence ID" value="RMW09891.1"/>
    <property type="molecule type" value="Genomic_DNA"/>
</dbReference>
<feature type="domain" description="DUF4427" evidence="2">
    <location>
        <begin position="295"/>
        <end position="386"/>
    </location>
</feature>
<dbReference type="InterPro" id="IPR025216">
    <property type="entry name" value="DUF4427"/>
</dbReference>